<dbReference type="RefSeq" id="WP_116095061.1">
    <property type="nucleotide sequence ID" value="NZ_QKXQ01000524.1"/>
</dbReference>
<feature type="compositionally biased region" description="Basic and acidic residues" evidence="1">
    <location>
        <begin position="309"/>
        <end position="319"/>
    </location>
</feature>
<feature type="compositionally biased region" description="Basic and acidic residues" evidence="1">
    <location>
        <begin position="200"/>
        <end position="227"/>
    </location>
</feature>
<feature type="compositionally biased region" description="Basic and acidic residues" evidence="1">
    <location>
        <begin position="84"/>
        <end position="117"/>
    </location>
</feature>
<evidence type="ECO:0000313" key="3">
    <source>
        <dbReference type="Proteomes" id="UP000256562"/>
    </source>
</evidence>
<protein>
    <submittedName>
        <fullName evidence="2">Uncharacterized protein</fullName>
    </submittedName>
</protein>
<feature type="compositionally biased region" description="Basic and acidic residues" evidence="1">
    <location>
        <begin position="169"/>
        <end position="186"/>
    </location>
</feature>
<feature type="compositionally biased region" description="Basic residues" evidence="1">
    <location>
        <begin position="187"/>
        <end position="199"/>
    </location>
</feature>
<dbReference type="Proteomes" id="UP000256562">
    <property type="component" value="Unassembled WGS sequence"/>
</dbReference>
<feature type="compositionally biased region" description="Basic and acidic residues" evidence="1">
    <location>
        <begin position="124"/>
        <end position="139"/>
    </location>
</feature>
<sequence>MNKTIKTIINVIPIFLVPLILERQKAKAHPDVQNVKNATIRTSKTVAHKTSAFTSHVKDKVVTNSSEIKETMMMRKRRHDYNKAMKQEADRQRELRPENVRKRGQKLQKENRNEISKMNKKLQKSIDKRHKEEQKDIDKRHKQLQKNMEKMQKYERKVGYTPHSLDQQTEIRGEKLEKQNKKEVQKMNKKLQKSIKKRHKAEEKAAQDRQKQLKKDMENSHKHDTKSSNHSTLDSNHHTTQEGAHRIKTLSELKTIEAQSGEKPYSHSPKTNQPTSKLSNHQHTTSDDDLDHASLFETHYQNMAQHIAETQHTHQDEALNRTSKNSVKKQER</sequence>
<evidence type="ECO:0000313" key="2">
    <source>
        <dbReference type="EMBL" id="REH91689.1"/>
    </source>
</evidence>
<reference evidence="2 3" key="1">
    <citation type="journal article" date="2018" name="Vet. Microbiol.">
        <title>Characterisation of Staphylococcus felis isolated from cats using whole genome sequencing.</title>
        <authorList>
            <person name="Worthing K."/>
            <person name="Pang S."/>
            <person name="Trott D.J."/>
            <person name="Abraham S."/>
            <person name="Coombs G.W."/>
            <person name="Jordan D."/>
            <person name="McIntyre L."/>
            <person name="Davies M.R."/>
            <person name="Norris J."/>
        </authorList>
    </citation>
    <scope>NUCLEOTIDE SEQUENCE [LARGE SCALE GENOMIC DNA]</scope>
    <source>
        <strain evidence="2 3">F9</strain>
    </source>
</reference>
<gene>
    <name evidence="2" type="ORF">DOS83_11170</name>
</gene>
<name>A0A3E0IM53_9STAP</name>
<dbReference type="EMBL" id="QKXQ01000524">
    <property type="protein sequence ID" value="REH91689.1"/>
    <property type="molecule type" value="Genomic_DNA"/>
</dbReference>
<evidence type="ECO:0000256" key="1">
    <source>
        <dbReference type="SAM" id="MobiDB-lite"/>
    </source>
</evidence>
<comment type="caution">
    <text evidence="2">The sequence shown here is derived from an EMBL/GenBank/DDBJ whole genome shotgun (WGS) entry which is preliminary data.</text>
</comment>
<feature type="compositionally biased region" description="Polar residues" evidence="1">
    <location>
        <begin position="268"/>
        <end position="283"/>
    </location>
</feature>
<feature type="compositionally biased region" description="Basic and acidic residues" evidence="1">
    <location>
        <begin position="235"/>
        <end position="255"/>
    </location>
</feature>
<accession>A0A3E0IM53</accession>
<feature type="region of interest" description="Disordered" evidence="1">
    <location>
        <begin position="84"/>
        <end position="332"/>
    </location>
</feature>
<dbReference type="OrthoDB" id="2418709at2"/>
<dbReference type="AlphaFoldDB" id="A0A3E0IM53"/>
<feature type="compositionally biased region" description="Polar residues" evidence="1">
    <location>
        <begin position="299"/>
        <end position="308"/>
    </location>
</feature>
<proteinExistence type="predicted"/>
<feature type="compositionally biased region" description="Basic and acidic residues" evidence="1">
    <location>
        <begin position="147"/>
        <end position="158"/>
    </location>
</feature>
<organism evidence="2 3">
    <name type="scientific">Staphylococcus felis</name>
    <dbReference type="NCBI Taxonomy" id="46127"/>
    <lineage>
        <taxon>Bacteria</taxon>
        <taxon>Bacillati</taxon>
        <taxon>Bacillota</taxon>
        <taxon>Bacilli</taxon>
        <taxon>Bacillales</taxon>
        <taxon>Staphylococcaceae</taxon>
        <taxon>Staphylococcus</taxon>
    </lineage>
</organism>